<comment type="function">
    <text evidence="6">Controls stomatal patterning.</text>
</comment>
<keyword evidence="6" id="KW-0217">Developmental protein</keyword>
<comment type="similarity">
    <text evidence="2 6">Belongs to the plant cysteine rich small secretory peptide family. Epidermal patterning factor subfamily.</text>
</comment>
<keyword evidence="3 6" id="KW-0964">Secreted</keyword>
<evidence type="ECO:0000256" key="7">
    <source>
        <dbReference type="SAM" id="MobiDB-lite"/>
    </source>
</evidence>
<accession>A0A7I8KKB0</accession>
<comment type="subcellular location">
    <subcellularLocation>
        <location evidence="1 6">Secreted</location>
    </subcellularLocation>
</comment>
<keyword evidence="5" id="KW-1015">Disulfide bond</keyword>
<dbReference type="Proteomes" id="UP000663760">
    <property type="component" value="Chromosome 6"/>
</dbReference>
<name>A0A7I8KKB0_SPIIN</name>
<evidence type="ECO:0000313" key="10">
    <source>
        <dbReference type="Proteomes" id="UP000663760"/>
    </source>
</evidence>
<feature type="region of interest" description="Disordered" evidence="7">
    <location>
        <begin position="81"/>
        <end position="144"/>
    </location>
</feature>
<dbReference type="EMBL" id="LR746269">
    <property type="protein sequence ID" value="CAA7398239.1"/>
    <property type="molecule type" value="Genomic_DNA"/>
</dbReference>
<dbReference type="InterPro" id="IPR039455">
    <property type="entry name" value="EPFL"/>
</dbReference>
<keyword evidence="4 8" id="KW-0732">Signal</keyword>
<dbReference type="AlphaFoldDB" id="A0A7I8KKB0"/>
<evidence type="ECO:0000256" key="4">
    <source>
        <dbReference type="ARBA" id="ARBA00022729"/>
    </source>
</evidence>
<dbReference type="GO" id="GO:0005576">
    <property type="term" value="C:extracellular region"/>
    <property type="evidence" value="ECO:0007669"/>
    <property type="project" value="UniProtKB-SubCell"/>
</dbReference>
<reference evidence="9" key="1">
    <citation type="submission" date="2020-02" db="EMBL/GenBank/DDBJ databases">
        <authorList>
            <person name="Scholz U."/>
            <person name="Mascher M."/>
            <person name="Fiebig A."/>
        </authorList>
    </citation>
    <scope>NUCLEOTIDE SEQUENCE</scope>
</reference>
<evidence type="ECO:0000256" key="3">
    <source>
        <dbReference type="ARBA" id="ARBA00022525"/>
    </source>
</evidence>
<dbReference type="PANTHER" id="PTHR33109">
    <property type="entry name" value="EPIDERMAL PATTERNING FACTOR-LIKE PROTEIN 4"/>
    <property type="match status" value="1"/>
</dbReference>
<protein>
    <recommendedName>
        <fullName evidence="6">Epidermal patterning factor-like protein</fullName>
    </recommendedName>
</protein>
<evidence type="ECO:0000313" key="9">
    <source>
        <dbReference type="EMBL" id="CAA7398239.1"/>
    </source>
</evidence>
<evidence type="ECO:0000256" key="1">
    <source>
        <dbReference type="ARBA" id="ARBA00004613"/>
    </source>
</evidence>
<feature type="signal peptide" evidence="8">
    <location>
        <begin position="1"/>
        <end position="37"/>
    </location>
</feature>
<keyword evidence="10" id="KW-1185">Reference proteome</keyword>
<evidence type="ECO:0000256" key="2">
    <source>
        <dbReference type="ARBA" id="ARBA00008127"/>
    </source>
</evidence>
<feature type="chain" id="PRO_5029670409" description="Epidermal patterning factor-like protein" evidence="8">
    <location>
        <begin position="38"/>
        <end position="209"/>
    </location>
</feature>
<evidence type="ECO:0000256" key="6">
    <source>
        <dbReference type="RuleBase" id="RU367102"/>
    </source>
</evidence>
<proteinExistence type="inferred from homology"/>
<dbReference type="OrthoDB" id="1937916at2759"/>
<organism evidence="9 10">
    <name type="scientific">Spirodela intermedia</name>
    <name type="common">Intermediate duckweed</name>
    <dbReference type="NCBI Taxonomy" id="51605"/>
    <lineage>
        <taxon>Eukaryota</taxon>
        <taxon>Viridiplantae</taxon>
        <taxon>Streptophyta</taxon>
        <taxon>Embryophyta</taxon>
        <taxon>Tracheophyta</taxon>
        <taxon>Spermatophyta</taxon>
        <taxon>Magnoliopsida</taxon>
        <taxon>Liliopsida</taxon>
        <taxon>Araceae</taxon>
        <taxon>Lemnoideae</taxon>
        <taxon>Spirodela</taxon>
    </lineage>
</organism>
<dbReference type="GO" id="GO:0010052">
    <property type="term" value="P:guard cell differentiation"/>
    <property type="evidence" value="ECO:0007669"/>
    <property type="project" value="UniProtKB-UniRule"/>
</dbReference>
<feature type="compositionally biased region" description="Basic residues" evidence="7">
    <location>
        <begin position="125"/>
        <end position="137"/>
    </location>
</feature>
<evidence type="ECO:0000256" key="8">
    <source>
        <dbReference type="SAM" id="SignalP"/>
    </source>
</evidence>
<dbReference type="Pfam" id="PF17181">
    <property type="entry name" value="EPF"/>
    <property type="match status" value="1"/>
</dbReference>
<dbReference type="PANTHER" id="PTHR33109:SF4">
    <property type="entry name" value="EPIDERMAL PATTERNING FACTOR-LIKE PROTEIN 6"/>
    <property type="match status" value="1"/>
</dbReference>
<feature type="compositionally biased region" description="Polar residues" evidence="7">
    <location>
        <begin position="81"/>
        <end position="94"/>
    </location>
</feature>
<evidence type="ECO:0000256" key="5">
    <source>
        <dbReference type="ARBA" id="ARBA00023157"/>
    </source>
</evidence>
<gene>
    <name evidence="9" type="ORF">SI8410_06008904</name>
</gene>
<sequence>MDLVSGGRKGRWRRGRSLLRLSFCFFSLCALLTGGAAVGPGESPLPYPKYTSFPEPSSSSDSLSFLEKGNLVSLSRYSLSNAERRNSPNPGTSLPQPPVAVVLSGVPLHPRPPPETAGETAKPSWWRRRRRGRRKRPAGTTTTTSVAAAAATWSYSVGPGSYPPRCVSKCGVCTPCKPVHVAVPPGRPVIAEYYPEAWRCKCGGKLYIP</sequence>